<dbReference type="AlphaFoldDB" id="A0A7I8DZG1"/>
<dbReference type="GeneID" id="70578790"/>
<protein>
    <submittedName>
        <fullName evidence="2">Uncharacterized protein</fullName>
    </submittedName>
</protein>
<dbReference type="Proteomes" id="UP000593842">
    <property type="component" value="Chromosome"/>
</dbReference>
<evidence type="ECO:0000256" key="1">
    <source>
        <dbReference type="SAM" id="Phobius"/>
    </source>
</evidence>
<feature type="transmembrane region" description="Helical" evidence="1">
    <location>
        <begin position="241"/>
        <end position="259"/>
    </location>
</feature>
<dbReference type="RefSeq" id="WP_118473956.1">
    <property type="nucleotide sequence ID" value="NZ_AP024085.1"/>
</dbReference>
<keyword evidence="1" id="KW-0812">Transmembrane</keyword>
<feature type="transmembrane region" description="Helical" evidence="1">
    <location>
        <begin position="103"/>
        <end position="127"/>
    </location>
</feature>
<dbReference type="EMBL" id="AP024085">
    <property type="protein sequence ID" value="BCL56654.1"/>
    <property type="molecule type" value="Genomic_DNA"/>
</dbReference>
<accession>A0A7I8DZG1</accession>
<keyword evidence="1" id="KW-1133">Transmembrane helix</keyword>
<feature type="transmembrane region" description="Helical" evidence="1">
    <location>
        <begin position="166"/>
        <end position="186"/>
    </location>
</feature>
<feature type="transmembrane region" description="Helical" evidence="1">
    <location>
        <begin position="198"/>
        <end position="221"/>
    </location>
</feature>
<sequence>MKEFKYNIKILLRKKELYYCIIGVLLINAIHVILVINHYSPNMILKTGEYQFILYNNEVTIMSLVIIALPILTSLVLSDTSWNDKHLGYNNYLYTRLNIKKNIFSRLFLSFITTFIICFVGFILNYLTLRFIFGSGNLITNFQELPYDQVIASEFFLDSIRYYNPILFIILISLHESVIIGLLATISYSFSFFTRQKLIIYFQVTLIMIILEVVFSFIGISQFSIIKQLQPNSSFSVYQSIILYIVLSLIAITPVLLITKKGDIL</sequence>
<evidence type="ECO:0000313" key="2">
    <source>
        <dbReference type="EMBL" id="BCL56654.1"/>
    </source>
</evidence>
<reference evidence="2" key="1">
    <citation type="journal article" date="2020" name="Microbiol. Resour. Announc.">
        <title>Complete Genome Sequence of Faecalibacillus intestinalis JCM 34082, Isolated from Feces from a Healthy Japanese Female.</title>
        <authorList>
            <person name="Sakamoto M."/>
            <person name="Ikeyama N."/>
            <person name="Toyoda A."/>
            <person name="Murakami T."/>
            <person name="Mori H."/>
            <person name="Ohkuma M."/>
        </authorList>
    </citation>
    <scope>NUCLEOTIDE SEQUENCE</scope>
    <source>
        <strain evidence="2">14EGH31</strain>
    </source>
</reference>
<proteinExistence type="predicted"/>
<dbReference type="KEGG" id="fit:Fi14EGH31_03660"/>
<name>A0A7I8DZG1_9FIRM</name>
<feature type="transmembrane region" description="Helical" evidence="1">
    <location>
        <begin position="59"/>
        <end position="82"/>
    </location>
</feature>
<organism evidence="2">
    <name type="scientific">Faecalibacillus intestinalis</name>
    <dbReference type="NCBI Taxonomy" id="1982626"/>
    <lineage>
        <taxon>Bacteria</taxon>
        <taxon>Bacillati</taxon>
        <taxon>Bacillota</taxon>
        <taxon>Erysipelotrichia</taxon>
        <taxon>Erysipelotrichales</taxon>
        <taxon>Coprobacillaceae</taxon>
        <taxon>Faecalibacillus</taxon>
    </lineage>
</organism>
<keyword evidence="1" id="KW-0472">Membrane</keyword>
<gene>
    <name evidence="2" type="ORF">Fi14EGH31_03660</name>
</gene>
<feature type="transmembrane region" description="Helical" evidence="1">
    <location>
        <begin position="17"/>
        <end position="39"/>
    </location>
</feature>